<sequence>MSCRLSGSEYIDSAQLPTRLVTGVENVERLNGVDNLQLSGHLGDKDFDAIVASLGIGCHVPIAVVNIVTPGKQTYAAEIGVGESSTSVPDEESFCAEVVNTGRSLVVADAATHRVYRANPLVRDHVVAAYAGEPLVDNGIVIGSVAIFDSQPREFTSDELSLLRHLAQLASAVLGLRRAAMTDSLTGLPNRAWCVEYIQRAVAQLLGTGQLLAVLFVDLDGFKEINDHFGHAVGDHVLKVMAAAMRSHIRPTDSLARLGGDEFVIICPDLGEPSDAVRIGERLLRAADDSMSFETGAAANISLSVGIAVTGDPHESVDNLLRRADGAMYRAKLRLGSAVELAVVT</sequence>
<gene>
    <name evidence="2" type="primary">dosC</name>
    <name evidence="2" type="ORF">FEAC_23690</name>
</gene>
<dbReference type="Pfam" id="PF00990">
    <property type="entry name" value="GGDEF"/>
    <property type="match status" value="1"/>
</dbReference>
<dbReference type="AlphaFoldDB" id="A0A0D8FSG3"/>
<dbReference type="SUPFAM" id="SSF55781">
    <property type="entry name" value="GAF domain-like"/>
    <property type="match status" value="1"/>
</dbReference>
<proteinExistence type="predicted"/>
<dbReference type="GeneID" id="78373415"/>
<dbReference type="PROSITE" id="PS50887">
    <property type="entry name" value="GGDEF"/>
    <property type="match status" value="1"/>
</dbReference>
<dbReference type="InterPro" id="IPR029787">
    <property type="entry name" value="Nucleotide_cyclase"/>
</dbReference>
<dbReference type="NCBIfam" id="TIGR00254">
    <property type="entry name" value="GGDEF"/>
    <property type="match status" value="1"/>
</dbReference>
<evidence type="ECO:0000313" key="3">
    <source>
        <dbReference type="Proteomes" id="UP000032336"/>
    </source>
</evidence>
<evidence type="ECO:0000313" key="2">
    <source>
        <dbReference type="EMBL" id="KJE75889.1"/>
    </source>
</evidence>
<keyword evidence="2" id="KW-0808">Transferase</keyword>
<name>A0A0D8FSG3_9ACTN</name>
<dbReference type="SMART" id="SM00065">
    <property type="entry name" value="GAF"/>
    <property type="match status" value="1"/>
</dbReference>
<dbReference type="GO" id="GO:0052621">
    <property type="term" value="F:diguanylate cyclase activity"/>
    <property type="evidence" value="ECO:0007669"/>
    <property type="project" value="UniProtKB-EC"/>
</dbReference>
<dbReference type="PANTHER" id="PTHR46663">
    <property type="entry name" value="DIGUANYLATE CYCLASE DGCT-RELATED"/>
    <property type="match status" value="1"/>
</dbReference>
<dbReference type="InterPro" id="IPR003018">
    <property type="entry name" value="GAF"/>
</dbReference>
<evidence type="ECO:0000259" key="1">
    <source>
        <dbReference type="PROSITE" id="PS50887"/>
    </source>
</evidence>
<dbReference type="InterPro" id="IPR043128">
    <property type="entry name" value="Rev_trsase/Diguanyl_cyclase"/>
</dbReference>
<dbReference type="Gene3D" id="3.30.70.270">
    <property type="match status" value="1"/>
</dbReference>
<dbReference type="EC" id="2.7.7.65" evidence="2"/>
<keyword evidence="2" id="KW-0548">Nucleotidyltransferase</keyword>
<dbReference type="STRING" id="1121877.FEAC_23690"/>
<organism evidence="2 3">
    <name type="scientific">Ferrimicrobium acidiphilum DSM 19497</name>
    <dbReference type="NCBI Taxonomy" id="1121877"/>
    <lineage>
        <taxon>Bacteria</taxon>
        <taxon>Bacillati</taxon>
        <taxon>Actinomycetota</taxon>
        <taxon>Acidimicrobiia</taxon>
        <taxon>Acidimicrobiales</taxon>
        <taxon>Acidimicrobiaceae</taxon>
        <taxon>Ferrimicrobium</taxon>
    </lineage>
</organism>
<dbReference type="Pfam" id="PF01590">
    <property type="entry name" value="GAF"/>
    <property type="match status" value="1"/>
</dbReference>
<dbReference type="FunFam" id="3.30.70.270:FF:000001">
    <property type="entry name" value="Diguanylate cyclase domain protein"/>
    <property type="match status" value="1"/>
</dbReference>
<dbReference type="Gene3D" id="3.30.450.40">
    <property type="match status" value="1"/>
</dbReference>
<dbReference type="InterPro" id="IPR052163">
    <property type="entry name" value="DGC-Regulatory_Protein"/>
</dbReference>
<dbReference type="CDD" id="cd01949">
    <property type="entry name" value="GGDEF"/>
    <property type="match status" value="1"/>
</dbReference>
<keyword evidence="3" id="KW-1185">Reference proteome</keyword>
<dbReference type="eggNOG" id="COG3706">
    <property type="taxonomic scope" value="Bacteria"/>
</dbReference>
<dbReference type="EMBL" id="JXUW01000026">
    <property type="protein sequence ID" value="KJE75889.1"/>
    <property type="molecule type" value="Genomic_DNA"/>
</dbReference>
<dbReference type="RefSeq" id="WP_052566273.1">
    <property type="nucleotide sequence ID" value="NZ_JQKF01000029.1"/>
</dbReference>
<protein>
    <submittedName>
        <fullName evidence="2">Diguanylate cyclase DosC</fullName>
        <ecNumber evidence="2">2.7.7.65</ecNumber>
    </submittedName>
</protein>
<dbReference type="SMART" id="SM00267">
    <property type="entry name" value="GGDEF"/>
    <property type="match status" value="1"/>
</dbReference>
<feature type="domain" description="GGDEF" evidence="1">
    <location>
        <begin position="210"/>
        <end position="344"/>
    </location>
</feature>
<dbReference type="PANTHER" id="PTHR46663:SF2">
    <property type="entry name" value="GGDEF DOMAIN-CONTAINING PROTEIN"/>
    <property type="match status" value="1"/>
</dbReference>
<accession>A0A0D8FSG3</accession>
<dbReference type="Proteomes" id="UP000032336">
    <property type="component" value="Unassembled WGS sequence"/>
</dbReference>
<dbReference type="InterPro" id="IPR029016">
    <property type="entry name" value="GAF-like_dom_sf"/>
</dbReference>
<comment type="caution">
    <text evidence="2">The sequence shown here is derived from an EMBL/GenBank/DDBJ whole genome shotgun (WGS) entry which is preliminary data.</text>
</comment>
<reference evidence="2 3" key="1">
    <citation type="submission" date="2015-01" db="EMBL/GenBank/DDBJ databases">
        <title>Draft genome of the acidophilic iron oxidizer Ferrimicrobium acidiphilum strain T23.</title>
        <authorList>
            <person name="Poehlein A."/>
            <person name="Eisen S."/>
            <person name="Schloemann M."/>
            <person name="Johnson B.D."/>
            <person name="Daniel R."/>
            <person name="Muehling M."/>
        </authorList>
    </citation>
    <scope>NUCLEOTIDE SEQUENCE [LARGE SCALE GENOMIC DNA]</scope>
    <source>
        <strain evidence="2 3">T23</strain>
    </source>
</reference>
<dbReference type="SUPFAM" id="SSF55073">
    <property type="entry name" value="Nucleotide cyclase"/>
    <property type="match status" value="1"/>
</dbReference>
<dbReference type="InterPro" id="IPR000160">
    <property type="entry name" value="GGDEF_dom"/>
</dbReference>